<dbReference type="InterPro" id="IPR009467">
    <property type="entry name" value="Glycolipid-bd_prot_put"/>
</dbReference>
<dbReference type="SUPFAM" id="SSF159275">
    <property type="entry name" value="PA1994-like"/>
    <property type="match status" value="1"/>
</dbReference>
<keyword evidence="2" id="KW-1185">Reference proteome</keyword>
<protein>
    <submittedName>
        <fullName evidence="1">Glycolipid-binding domain-containing protein</fullName>
    </submittedName>
</protein>
<proteinExistence type="predicted"/>
<reference evidence="1" key="1">
    <citation type="submission" date="2021-02" db="EMBL/GenBank/DDBJ databases">
        <title>Skermanella TT6 skin isolate.</title>
        <authorList>
            <person name="Lee K."/>
            <person name="Ganzorig M."/>
        </authorList>
    </citation>
    <scope>NUCLEOTIDE SEQUENCE</scope>
    <source>
        <strain evidence="1">TT6</strain>
    </source>
</reference>
<name>A0ABX7BGM7_9PROT</name>
<dbReference type="Proteomes" id="UP000595197">
    <property type="component" value="Chromosome"/>
</dbReference>
<sequence>MSDGRIIIARWRDWAGTGLEHLVLQETPQGIVAEATVIATSDPGERFALTYRVSCDPTWRVRTLEVRLIGSARSLHIAGDGAGAWTTATGTPIGPLQGAIDVDLAVTPFTNTLPIRRLGLRAGESADILVAYVSPPDLSVTAGRQRYTCLEPGRLYRYESLDGDFARDVEVDGDGLVVEYPDLFRRIA</sequence>
<evidence type="ECO:0000313" key="2">
    <source>
        <dbReference type="Proteomes" id="UP000595197"/>
    </source>
</evidence>
<evidence type="ECO:0000313" key="1">
    <source>
        <dbReference type="EMBL" id="QQP91607.1"/>
    </source>
</evidence>
<gene>
    <name evidence="1" type="ORF">IGS68_10520</name>
</gene>
<dbReference type="EMBL" id="CP067420">
    <property type="protein sequence ID" value="QQP91607.1"/>
    <property type="molecule type" value="Genomic_DNA"/>
</dbReference>
<dbReference type="RefSeq" id="WP_201079699.1">
    <property type="nucleotide sequence ID" value="NZ_CP067420.1"/>
</dbReference>
<accession>A0ABX7BGM7</accession>
<dbReference type="Pfam" id="PF06475">
    <property type="entry name" value="Glycolipid_bind"/>
    <property type="match status" value="1"/>
</dbReference>
<organism evidence="1 2">
    <name type="scientific">Skermanella cutis</name>
    <dbReference type="NCBI Taxonomy" id="2775420"/>
    <lineage>
        <taxon>Bacteria</taxon>
        <taxon>Pseudomonadati</taxon>
        <taxon>Pseudomonadota</taxon>
        <taxon>Alphaproteobacteria</taxon>
        <taxon>Rhodospirillales</taxon>
        <taxon>Azospirillaceae</taxon>
        <taxon>Skermanella</taxon>
    </lineage>
</organism>